<sequence>MTSKIKRIQRLGFPWATLDPFLFCVHHLDHYPKANNEMGPAASLQGRNIGNDFVTKDGWRMYHGDKVPGFPAHPHRGFETVTFVLQGMVDHADSAGGAGRYGNRDVQWMTAGSGLQHSEMFPLLDEENTNTTELFQIWLNLPASKKMATPAYKMLWSEEIPAPVFKDANNRKTTVDVVAGTIADVQAAEPAPDSWASDKEHEVAIWQLTMEENASWEIPLASPEVNRMLYFFEGDSITLEGQTIEPEHAIELDASQQVTIENGTKKSRLLILQGKPIGERVVQYGPFVMNSEAEIQQAFNDYRKTEYGGWPWPRTDQVFEKTKGRFAHFSDGTEVIKA</sequence>
<dbReference type="CDD" id="cd02909">
    <property type="entry name" value="cupin_pirin_N"/>
    <property type="match status" value="1"/>
</dbReference>
<dbReference type="SUPFAM" id="SSF51182">
    <property type="entry name" value="RmlC-like cupins"/>
    <property type="match status" value="1"/>
</dbReference>
<dbReference type="Pfam" id="PF02678">
    <property type="entry name" value="Pirin"/>
    <property type="match status" value="1"/>
</dbReference>
<reference evidence="5 6" key="1">
    <citation type="submission" date="2018-08" db="EMBL/GenBank/DDBJ databases">
        <title>Pallidiluteibacterium maritimus gen. nov., sp. nov., isolated from coastal sediment.</title>
        <authorList>
            <person name="Zhou L.Y."/>
        </authorList>
    </citation>
    <scope>NUCLEOTIDE SEQUENCE [LARGE SCALE GENOMIC DNA]</scope>
    <source>
        <strain evidence="5 6">XSD2</strain>
    </source>
</reference>
<feature type="domain" description="Pirin N-terminal" evidence="3">
    <location>
        <begin position="63"/>
        <end position="139"/>
    </location>
</feature>
<dbReference type="InterPro" id="IPR014710">
    <property type="entry name" value="RmlC-like_jellyroll"/>
</dbReference>
<evidence type="ECO:0000256" key="2">
    <source>
        <dbReference type="RuleBase" id="RU003457"/>
    </source>
</evidence>
<evidence type="ECO:0000259" key="3">
    <source>
        <dbReference type="Pfam" id="PF02678"/>
    </source>
</evidence>
<dbReference type="CDD" id="cd02247">
    <property type="entry name" value="cupin_pirin_C"/>
    <property type="match status" value="1"/>
</dbReference>
<dbReference type="OrthoDB" id="321327at2"/>
<evidence type="ECO:0000313" key="5">
    <source>
        <dbReference type="EMBL" id="RIJ49106.1"/>
    </source>
</evidence>
<dbReference type="InterPro" id="IPR008778">
    <property type="entry name" value="Pirin_C_dom"/>
</dbReference>
<dbReference type="Proteomes" id="UP000265926">
    <property type="component" value="Unassembled WGS sequence"/>
</dbReference>
<dbReference type="RefSeq" id="WP_119436992.1">
    <property type="nucleotide sequence ID" value="NZ_QWGR01000003.1"/>
</dbReference>
<accession>A0A399SYN0</accession>
<protein>
    <submittedName>
        <fullName evidence="5">Pirin family protein</fullName>
    </submittedName>
</protein>
<dbReference type="InterPro" id="IPR012093">
    <property type="entry name" value="Pirin"/>
</dbReference>
<comment type="caution">
    <text evidence="5">The sequence shown here is derived from an EMBL/GenBank/DDBJ whole genome shotgun (WGS) entry which is preliminary data.</text>
</comment>
<evidence type="ECO:0000313" key="6">
    <source>
        <dbReference type="Proteomes" id="UP000265926"/>
    </source>
</evidence>
<dbReference type="InterPro" id="IPR003829">
    <property type="entry name" value="Pirin_N_dom"/>
</dbReference>
<proteinExistence type="inferred from homology"/>
<feature type="domain" description="Pirin C-terminal" evidence="4">
    <location>
        <begin position="206"/>
        <end position="307"/>
    </location>
</feature>
<organism evidence="5 6">
    <name type="scientific">Maribellus luteus</name>
    <dbReference type="NCBI Taxonomy" id="2305463"/>
    <lineage>
        <taxon>Bacteria</taxon>
        <taxon>Pseudomonadati</taxon>
        <taxon>Bacteroidota</taxon>
        <taxon>Bacteroidia</taxon>
        <taxon>Marinilabiliales</taxon>
        <taxon>Prolixibacteraceae</taxon>
        <taxon>Maribellus</taxon>
    </lineage>
</organism>
<dbReference type="EMBL" id="QWGR01000003">
    <property type="protein sequence ID" value="RIJ49106.1"/>
    <property type="molecule type" value="Genomic_DNA"/>
</dbReference>
<name>A0A399SYN0_9BACT</name>
<evidence type="ECO:0000256" key="1">
    <source>
        <dbReference type="ARBA" id="ARBA00008416"/>
    </source>
</evidence>
<gene>
    <name evidence="5" type="ORF">D1614_05955</name>
</gene>
<dbReference type="AlphaFoldDB" id="A0A399SYN0"/>
<evidence type="ECO:0000259" key="4">
    <source>
        <dbReference type="Pfam" id="PF05726"/>
    </source>
</evidence>
<dbReference type="Pfam" id="PF05726">
    <property type="entry name" value="Pirin_C"/>
    <property type="match status" value="1"/>
</dbReference>
<dbReference type="Gene3D" id="2.60.120.10">
    <property type="entry name" value="Jelly Rolls"/>
    <property type="match status" value="2"/>
</dbReference>
<keyword evidence="6" id="KW-1185">Reference proteome</keyword>
<dbReference type="PANTHER" id="PTHR13903">
    <property type="entry name" value="PIRIN-RELATED"/>
    <property type="match status" value="1"/>
</dbReference>
<dbReference type="InterPro" id="IPR011051">
    <property type="entry name" value="RmlC_Cupin_sf"/>
</dbReference>
<comment type="similarity">
    <text evidence="1 2">Belongs to the pirin family.</text>
</comment>
<dbReference type="PANTHER" id="PTHR13903:SF8">
    <property type="entry name" value="PIRIN"/>
    <property type="match status" value="1"/>
</dbReference>